<evidence type="ECO:0000313" key="2">
    <source>
        <dbReference type="Proteomes" id="UP000248790"/>
    </source>
</evidence>
<keyword evidence="2" id="KW-1185">Reference proteome</keyword>
<gene>
    <name evidence="1" type="ORF">LX87_00706</name>
</gene>
<name>A0A327XEC8_LARAB</name>
<evidence type="ECO:0000313" key="1">
    <source>
        <dbReference type="EMBL" id="RAK02586.1"/>
    </source>
</evidence>
<organism evidence="1 2">
    <name type="scientific">Larkinella arboricola</name>
    <dbReference type="NCBI Taxonomy" id="643671"/>
    <lineage>
        <taxon>Bacteria</taxon>
        <taxon>Pseudomonadati</taxon>
        <taxon>Bacteroidota</taxon>
        <taxon>Cytophagia</taxon>
        <taxon>Cytophagales</taxon>
        <taxon>Spirosomataceae</taxon>
        <taxon>Larkinella</taxon>
    </lineage>
</organism>
<dbReference type="EMBL" id="QLMC01000001">
    <property type="protein sequence ID" value="RAK02586.1"/>
    <property type="molecule type" value="Genomic_DNA"/>
</dbReference>
<accession>A0A327XEC8</accession>
<dbReference type="AlphaFoldDB" id="A0A327XEC8"/>
<reference evidence="1 2" key="1">
    <citation type="submission" date="2018-06" db="EMBL/GenBank/DDBJ databases">
        <title>Genomic Encyclopedia of Archaeal and Bacterial Type Strains, Phase II (KMG-II): from individual species to whole genera.</title>
        <authorList>
            <person name="Goeker M."/>
        </authorList>
    </citation>
    <scope>NUCLEOTIDE SEQUENCE [LARGE SCALE GENOMIC DNA]</scope>
    <source>
        <strain evidence="1 2">DSM 21851</strain>
    </source>
</reference>
<proteinExistence type="predicted"/>
<comment type="caution">
    <text evidence="1">The sequence shown here is derived from an EMBL/GenBank/DDBJ whole genome shotgun (WGS) entry which is preliminary data.</text>
</comment>
<protein>
    <submittedName>
        <fullName evidence="1">Uncharacterized protein</fullName>
    </submittedName>
</protein>
<sequence>MNFIPALHYRGADCETVRYKLILEFFVLEFQVHLGTFKTAFF</sequence>
<dbReference type="Proteomes" id="UP000248790">
    <property type="component" value="Unassembled WGS sequence"/>
</dbReference>